<reference evidence="1 2" key="1">
    <citation type="submission" date="2019-10" db="EMBL/GenBank/DDBJ databases">
        <title>Nonomuraea sp. nov., isolated from Phyllanthus amarus.</title>
        <authorList>
            <person name="Klykleung N."/>
            <person name="Tanasupawat S."/>
        </authorList>
    </citation>
    <scope>NUCLEOTIDE SEQUENCE [LARGE SCALE GENOMIC DNA]</scope>
    <source>
        <strain evidence="1 2">PA1-10</strain>
    </source>
</reference>
<dbReference type="EMBL" id="VDLX02000007">
    <property type="protein sequence ID" value="KAB8193511.1"/>
    <property type="molecule type" value="Genomic_DNA"/>
</dbReference>
<keyword evidence="2" id="KW-1185">Reference proteome</keyword>
<dbReference type="OrthoDB" id="3479651at2"/>
<protein>
    <submittedName>
        <fullName evidence="1">Uncharacterized protein</fullName>
    </submittedName>
</protein>
<comment type="caution">
    <text evidence="1">The sequence shown here is derived from an EMBL/GenBank/DDBJ whole genome shotgun (WGS) entry which is preliminary data.</text>
</comment>
<organism evidence="1 2">
    <name type="scientific">Nonomuraea phyllanthi</name>
    <dbReference type="NCBI Taxonomy" id="2219224"/>
    <lineage>
        <taxon>Bacteria</taxon>
        <taxon>Bacillati</taxon>
        <taxon>Actinomycetota</taxon>
        <taxon>Actinomycetes</taxon>
        <taxon>Streptosporangiales</taxon>
        <taxon>Streptosporangiaceae</taxon>
        <taxon>Nonomuraea</taxon>
    </lineage>
</organism>
<evidence type="ECO:0000313" key="1">
    <source>
        <dbReference type="EMBL" id="KAB8193511.1"/>
    </source>
</evidence>
<proteinExistence type="predicted"/>
<dbReference type="AlphaFoldDB" id="A0A5C4WEZ3"/>
<dbReference type="RefSeq" id="WP_139632066.1">
    <property type="nucleotide sequence ID" value="NZ_VDLX02000007.1"/>
</dbReference>
<name>A0A5C4WEZ3_9ACTN</name>
<gene>
    <name evidence="1" type="ORF">FH608_019995</name>
</gene>
<accession>A0A5C4WEZ3</accession>
<dbReference type="Proteomes" id="UP000312512">
    <property type="component" value="Unassembled WGS sequence"/>
</dbReference>
<sequence>MSVHKLVKDVAPFGLPDEQERLQSARSLVDFGLELRTASGEIEPAARHVFAANKGSDVAAFQVQWEGEKGPRRQLVAGSDGALLTGLGTMAIVVVRIAWKAFVIYVLAYLAVCLLAALMAGPAREFVRLARIMGARRALALMRKKLSRLVETVIRDSLHRARKLSGVSAALYAIPMATWAGGLSTDFRTFRSDEEARRITEDVLRETPAGRQALAWAKEHRITVLYQQGSPDDVSGAYYDDMNVLRIFVGGQTAEELAATFVHEVNHARNEGKPNPLSMGREEYIRAAIEEEVDGEVKAHEMRVQLAAARGVDWGWASTYGMAYRDAVSMEADRRRQQGLPELSANEIRRIGDEAGRDALREHRFLGYPERFEQEWISSRSLPSRVMNTVLPGQ</sequence>
<evidence type="ECO:0000313" key="2">
    <source>
        <dbReference type="Proteomes" id="UP000312512"/>
    </source>
</evidence>